<protein>
    <recommendedName>
        <fullName evidence="3">Reverse transcriptase Ty1/copia-type domain-containing protein</fullName>
    </recommendedName>
</protein>
<evidence type="ECO:0000313" key="2">
    <source>
        <dbReference type="Proteomes" id="UP000235145"/>
    </source>
</evidence>
<sequence>MHQLDVNNAFLHGDFTKEVFLEVLSRQYILEFVALISPCMVCVMHHTTGTRRNNDEQIAKIKTCQKMKFNVKDLGPLKNFSALSLHAHHMEWCSIKGNICWTY</sequence>
<gene>
    <name evidence="1" type="ORF">LSAT_V11C500247930</name>
</gene>
<comment type="caution">
    <text evidence="1">The sequence shown here is derived from an EMBL/GenBank/DDBJ whole genome shotgun (WGS) entry which is preliminary data.</text>
</comment>
<dbReference type="EMBL" id="NBSK02000005">
    <property type="protein sequence ID" value="KAJ0204331.1"/>
    <property type="molecule type" value="Genomic_DNA"/>
</dbReference>
<dbReference type="Proteomes" id="UP000235145">
    <property type="component" value="Unassembled WGS sequence"/>
</dbReference>
<dbReference type="AlphaFoldDB" id="A0A9R1VDF4"/>
<keyword evidence="2" id="KW-1185">Reference proteome</keyword>
<organism evidence="1 2">
    <name type="scientific">Lactuca sativa</name>
    <name type="common">Garden lettuce</name>
    <dbReference type="NCBI Taxonomy" id="4236"/>
    <lineage>
        <taxon>Eukaryota</taxon>
        <taxon>Viridiplantae</taxon>
        <taxon>Streptophyta</taxon>
        <taxon>Embryophyta</taxon>
        <taxon>Tracheophyta</taxon>
        <taxon>Spermatophyta</taxon>
        <taxon>Magnoliopsida</taxon>
        <taxon>eudicotyledons</taxon>
        <taxon>Gunneridae</taxon>
        <taxon>Pentapetalae</taxon>
        <taxon>asterids</taxon>
        <taxon>campanulids</taxon>
        <taxon>Asterales</taxon>
        <taxon>Asteraceae</taxon>
        <taxon>Cichorioideae</taxon>
        <taxon>Cichorieae</taxon>
        <taxon>Lactucinae</taxon>
        <taxon>Lactuca</taxon>
    </lineage>
</organism>
<proteinExistence type="predicted"/>
<accession>A0A9R1VDF4</accession>
<evidence type="ECO:0008006" key="3">
    <source>
        <dbReference type="Google" id="ProtNLM"/>
    </source>
</evidence>
<name>A0A9R1VDF4_LACSA</name>
<evidence type="ECO:0000313" key="1">
    <source>
        <dbReference type="EMBL" id="KAJ0204331.1"/>
    </source>
</evidence>
<reference evidence="1 2" key="1">
    <citation type="journal article" date="2017" name="Nat. Commun.">
        <title>Genome assembly with in vitro proximity ligation data and whole-genome triplication in lettuce.</title>
        <authorList>
            <person name="Reyes-Chin-Wo S."/>
            <person name="Wang Z."/>
            <person name="Yang X."/>
            <person name="Kozik A."/>
            <person name="Arikit S."/>
            <person name="Song C."/>
            <person name="Xia L."/>
            <person name="Froenicke L."/>
            <person name="Lavelle D.O."/>
            <person name="Truco M.J."/>
            <person name="Xia R."/>
            <person name="Zhu S."/>
            <person name="Xu C."/>
            <person name="Xu H."/>
            <person name="Xu X."/>
            <person name="Cox K."/>
            <person name="Korf I."/>
            <person name="Meyers B.C."/>
            <person name="Michelmore R.W."/>
        </authorList>
    </citation>
    <scope>NUCLEOTIDE SEQUENCE [LARGE SCALE GENOMIC DNA]</scope>
    <source>
        <strain evidence="2">cv. Salinas</strain>
        <tissue evidence="1">Seedlings</tissue>
    </source>
</reference>